<comment type="caution">
    <text evidence="3">The sequence shown here is derived from an EMBL/GenBank/DDBJ whole genome shotgun (WGS) entry which is preliminary data.</text>
</comment>
<sequence length="98" mass="10943">MNTQDSNYGQQSPYTKPTPGAGFFNWVRSLNIVRSDDSWFGGVCAGVARKMQVETKWVRLFTAIGALFFGSAIVAYVVAWLVLPDERGNIHFENLLRG</sequence>
<dbReference type="Proteomes" id="UP000541033">
    <property type="component" value="Unassembled WGS sequence"/>
</dbReference>
<evidence type="ECO:0000256" key="1">
    <source>
        <dbReference type="SAM" id="Phobius"/>
    </source>
</evidence>
<keyword evidence="1" id="KW-0812">Transmembrane</keyword>
<accession>A0A7X5QYD0</accession>
<keyword evidence="1" id="KW-0472">Membrane</keyword>
<dbReference type="EMBL" id="JAAMOX010000001">
    <property type="protein sequence ID" value="NIH52174.1"/>
    <property type="molecule type" value="Genomic_DNA"/>
</dbReference>
<keyword evidence="4" id="KW-1185">Reference proteome</keyword>
<protein>
    <submittedName>
        <fullName evidence="3">Phage shock protein PspC (Stress-responsive transcriptional regulator)</fullName>
    </submittedName>
</protein>
<gene>
    <name evidence="3" type="ORF">FHX76_000042</name>
</gene>
<feature type="domain" description="Phage shock protein PspC N-terminal" evidence="2">
    <location>
        <begin position="32"/>
        <end position="86"/>
    </location>
</feature>
<reference evidence="3 4" key="1">
    <citation type="submission" date="2020-02" db="EMBL/GenBank/DDBJ databases">
        <title>Sequencing the genomes of 1000 actinobacteria strains.</title>
        <authorList>
            <person name="Klenk H.-P."/>
        </authorList>
    </citation>
    <scope>NUCLEOTIDE SEQUENCE [LARGE SCALE GENOMIC DNA]</scope>
    <source>
        <strain evidence="3 4">DSM 27960</strain>
    </source>
</reference>
<evidence type="ECO:0000259" key="2">
    <source>
        <dbReference type="Pfam" id="PF04024"/>
    </source>
</evidence>
<dbReference type="Pfam" id="PF04024">
    <property type="entry name" value="PspC"/>
    <property type="match status" value="1"/>
</dbReference>
<keyword evidence="1" id="KW-1133">Transmembrane helix</keyword>
<feature type="transmembrane region" description="Helical" evidence="1">
    <location>
        <begin position="60"/>
        <end position="83"/>
    </location>
</feature>
<evidence type="ECO:0000313" key="4">
    <source>
        <dbReference type="Proteomes" id="UP000541033"/>
    </source>
</evidence>
<dbReference type="InterPro" id="IPR007168">
    <property type="entry name" value="Phageshock_PspC_N"/>
</dbReference>
<dbReference type="RefSeq" id="WP_167146349.1">
    <property type="nucleotide sequence ID" value="NZ_JAAMOX010000001.1"/>
</dbReference>
<proteinExistence type="predicted"/>
<evidence type="ECO:0000313" key="3">
    <source>
        <dbReference type="EMBL" id="NIH52174.1"/>
    </source>
</evidence>
<dbReference type="AlphaFoldDB" id="A0A7X5QYD0"/>
<organism evidence="3 4">
    <name type="scientific">Lysinibacter cavernae</name>
    <dbReference type="NCBI Taxonomy" id="1640652"/>
    <lineage>
        <taxon>Bacteria</taxon>
        <taxon>Bacillati</taxon>
        <taxon>Actinomycetota</taxon>
        <taxon>Actinomycetes</taxon>
        <taxon>Micrococcales</taxon>
        <taxon>Microbacteriaceae</taxon>
        <taxon>Lysinibacter</taxon>
    </lineage>
</organism>
<name>A0A7X5QYD0_9MICO</name>